<organism evidence="3 4">
    <name type="scientific">Pelagibius litoralis</name>
    <dbReference type="NCBI Taxonomy" id="374515"/>
    <lineage>
        <taxon>Bacteria</taxon>
        <taxon>Pseudomonadati</taxon>
        <taxon>Pseudomonadota</taxon>
        <taxon>Alphaproteobacteria</taxon>
        <taxon>Rhodospirillales</taxon>
        <taxon>Rhodovibrionaceae</taxon>
        <taxon>Pelagibius</taxon>
    </lineage>
</organism>
<gene>
    <name evidence="3" type="ORF">HBA54_17605</name>
</gene>
<reference evidence="3" key="1">
    <citation type="submission" date="2020-03" db="EMBL/GenBank/DDBJ databases">
        <title>Genome of Pelagibius litoralis DSM 21314T.</title>
        <authorList>
            <person name="Wang G."/>
        </authorList>
    </citation>
    <scope>NUCLEOTIDE SEQUENCE</scope>
    <source>
        <strain evidence="3">DSM 21314</strain>
    </source>
</reference>
<feature type="compositionally biased region" description="Polar residues" evidence="1">
    <location>
        <begin position="234"/>
        <end position="243"/>
    </location>
</feature>
<evidence type="ECO:0000313" key="3">
    <source>
        <dbReference type="EMBL" id="NIA70421.1"/>
    </source>
</evidence>
<dbReference type="InterPro" id="IPR036477">
    <property type="entry name" value="Formyl_transf_N_sf"/>
</dbReference>
<dbReference type="RefSeq" id="WP_167227021.1">
    <property type="nucleotide sequence ID" value="NZ_JAAQPH010000014.1"/>
</dbReference>
<dbReference type="Proteomes" id="UP000761264">
    <property type="component" value="Unassembled WGS sequence"/>
</dbReference>
<protein>
    <recommendedName>
        <fullName evidence="2">Formyl transferase N-terminal domain-containing protein</fullName>
    </recommendedName>
</protein>
<dbReference type="EMBL" id="JAAQPH010000014">
    <property type="protein sequence ID" value="NIA70421.1"/>
    <property type="molecule type" value="Genomic_DNA"/>
</dbReference>
<dbReference type="SUPFAM" id="SSF53328">
    <property type="entry name" value="Formyltransferase"/>
    <property type="match status" value="1"/>
</dbReference>
<evidence type="ECO:0000259" key="2">
    <source>
        <dbReference type="Pfam" id="PF00551"/>
    </source>
</evidence>
<feature type="region of interest" description="Disordered" evidence="1">
    <location>
        <begin position="221"/>
        <end position="243"/>
    </location>
</feature>
<keyword evidence="4" id="KW-1185">Reference proteome</keyword>
<dbReference type="AlphaFoldDB" id="A0A967EZQ4"/>
<name>A0A967EZQ4_9PROT</name>
<comment type="caution">
    <text evidence="3">The sequence shown here is derived from an EMBL/GenBank/DDBJ whole genome shotgun (WGS) entry which is preliminary data.</text>
</comment>
<dbReference type="PANTHER" id="PTHR11138">
    <property type="entry name" value="METHIONYL-TRNA FORMYLTRANSFERASE"/>
    <property type="match status" value="1"/>
</dbReference>
<dbReference type="GO" id="GO:0004479">
    <property type="term" value="F:methionyl-tRNA formyltransferase activity"/>
    <property type="evidence" value="ECO:0007669"/>
    <property type="project" value="TreeGrafter"/>
</dbReference>
<proteinExistence type="predicted"/>
<evidence type="ECO:0000313" key="4">
    <source>
        <dbReference type="Proteomes" id="UP000761264"/>
    </source>
</evidence>
<dbReference type="Gene3D" id="3.40.50.12230">
    <property type="match status" value="1"/>
</dbReference>
<dbReference type="InterPro" id="IPR002376">
    <property type="entry name" value="Formyl_transf_N"/>
</dbReference>
<evidence type="ECO:0000256" key="1">
    <source>
        <dbReference type="SAM" id="MobiDB-lite"/>
    </source>
</evidence>
<dbReference type="Pfam" id="PF00551">
    <property type="entry name" value="Formyl_trans_N"/>
    <property type="match status" value="1"/>
</dbReference>
<accession>A0A967EZQ4</accession>
<dbReference type="PANTHER" id="PTHR11138:SF5">
    <property type="entry name" value="METHIONYL-TRNA FORMYLTRANSFERASE, MITOCHONDRIAL"/>
    <property type="match status" value="1"/>
</dbReference>
<dbReference type="CDD" id="cd08653">
    <property type="entry name" value="FMT_core_like_3"/>
    <property type="match status" value="1"/>
</dbReference>
<sequence>MEFFESEFPNNVLFPLVEGESLPHEERQLTFAEFGPTRGITSRVLYSLQPPDFEAFVEQFQPEIIISARFSFIFDDAVISSFPGKIINVHPGALPRYAGLFPVFWQLLEGQEKLGCSVHLIDRGIDTGDILFLDWIDANKEKSMLWHQARLYELGVDRAVEAINTLRRGGELHGTSQKFGQRKYFRLPEEHELSSFRSSGFSLINTADYLDLITGFVHTPGKTRESHSVRRTRGTTYQHSEFP</sequence>
<feature type="domain" description="Formyl transferase N-terminal" evidence="2">
    <location>
        <begin position="48"/>
        <end position="155"/>
    </location>
</feature>